<protein>
    <recommendedName>
        <fullName evidence="3">MalT-like TPR region domain-containing protein</fullName>
    </recommendedName>
</protein>
<comment type="caution">
    <text evidence="1">The sequence shown here is derived from an EMBL/GenBank/DDBJ whole genome shotgun (WGS) entry which is preliminary data.</text>
</comment>
<evidence type="ECO:0008006" key="3">
    <source>
        <dbReference type="Google" id="ProtNLM"/>
    </source>
</evidence>
<dbReference type="Gene3D" id="1.25.40.10">
    <property type="entry name" value="Tetratricopeptide repeat domain"/>
    <property type="match status" value="1"/>
</dbReference>
<accession>A0A1X3HF53</accession>
<organism evidence="1 2">
    <name type="scientific">Bradyrhizobium canariense</name>
    <dbReference type="NCBI Taxonomy" id="255045"/>
    <lineage>
        <taxon>Bacteria</taxon>
        <taxon>Pseudomonadati</taxon>
        <taxon>Pseudomonadota</taxon>
        <taxon>Alphaproteobacteria</taxon>
        <taxon>Hyphomicrobiales</taxon>
        <taxon>Nitrobacteraceae</taxon>
        <taxon>Bradyrhizobium</taxon>
    </lineage>
</organism>
<dbReference type="AlphaFoldDB" id="A0A1X3HF53"/>
<proteinExistence type="predicted"/>
<dbReference type="InterPro" id="IPR011990">
    <property type="entry name" value="TPR-like_helical_dom_sf"/>
</dbReference>
<evidence type="ECO:0000313" key="1">
    <source>
        <dbReference type="EMBL" id="OSJ18412.1"/>
    </source>
</evidence>
<dbReference type="EMBL" id="NAFI01000130">
    <property type="protein sequence ID" value="OSJ18412.1"/>
    <property type="molecule type" value="Genomic_DNA"/>
</dbReference>
<dbReference type="SUPFAM" id="SSF48452">
    <property type="entry name" value="TPR-like"/>
    <property type="match status" value="1"/>
</dbReference>
<name>A0A1X3HF53_9BRAD</name>
<sequence>MEQARLAIAASSEIRDRWCLPRIHTICGRILQSLGEIDAAEANLRMAVDIAAAQSAKGAQLQAASSLGRLWLGQGKPQQAREMLAPVYCWFTEGFETRDLKMAKVLLDELSA</sequence>
<evidence type="ECO:0000313" key="2">
    <source>
        <dbReference type="Proteomes" id="UP000193553"/>
    </source>
</evidence>
<reference evidence="1 2" key="1">
    <citation type="submission" date="2017-03" db="EMBL/GenBank/DDBJ databases">
        <title>Whole genome sequences of fourteen strains of Bradyrhizobium canariense and one strain of Bradyrhizobium japonicum isolated from Lupinus (Papilionoideae: Genisteae) species in Algeria.</title>
        <authorList>
            <person name="Crovadore J."/>
            <person name="Chekireb D."/>
            <person name="Brachmann A."/>
            <person name="Chablais R."/>
            <person name="Cochard B."/>
            <person name="Lefort F."/>
        </authorList>
    </citation>
    <scope>NUCLEOTIDE SEQUENCE [LARGE SCALE GENOMIC DNA]</scope>
    <source>
        <strain evidence="1 2">UBMA195</strain>
    </source>
</reference>
<gene>
    <name evidence="1" type="ORF">BSZ18_02370</name>
</gene>
<dbReference type="Proteomes" id="UP000193553">
    <property type="component" value="Unassembled WGS sequence"/>
</dbReference>